<organism evidence="1 2">
    <name type="scientific">Roseateles depolymerans</name>
    <dbReference type="NCBI Taxonomy" id="76731"/>
    <lineage>
        <taxon>Bacteria</taxon>
        <taxon>Pseudomonadati</taxon>
        <taxon>Pseudomonadota</taxon>
        <taxon>Betaproteobacteria</taxon>
        <taxon>Burkholderiales</taxon>
        <taxon>Sphaerotilaceae</taxon>
        <taxon>Roseateles</taxon>
    </lineage>
</organism>
<name>A0A0U3MVJ1_9BURK</name>
<dbReference type="Pfam" id="PF14113">
    <property type="entry name" value="Tae4"/>
    <property type="match status" value="1"/>
</dbReference>
<dbReference type="AlphaFoldDB" id="A0A0U3MVJ1"/>
<evidence type="ECO:0000313" key="2">
    <source>
        <dbReference type="Proteomes" id="UP000060699"/>
    </source>
</evidence>
<dbReference type="InterPro" id="IPR025562">
    <property type="entry name" value="Tae4"/>
</dbReference>
<dbReference type="Proteomes" id="UP000060699">
    <property type="component" value="Chromosome"/>
</dbReference>
<protein>
    <submittedName>
        <fullName evidence="1">Uncharacterized protein</fullName>
    </submittedName>
</protein>
<sequence>MVYGNQCAINMSSSLMRSGIDMKTFAGARSCETENRKAEPIWFWQVP</sequence>
<gene>
    <name evidence="1" type="ORF">RD2015_3927</name>
</gene>
<dbReference type="KEGG" id="rdp:RD2015_3927"/>
<evidence type="ECO:0000313" key="1">
    <source>
        <dbReference type="EMBL" id="ALV08378.1"/>
    </source>
</evidence>
<proteinExistence type="predicted"/>
<dbReference type="OrthoDB" id="1262040at2"/>
<accession>A0A0U3MVJ1</accession>
<reference evidence="1 2" key="1">
    <citation type="submission" date="2015-12" db="EMBL/GenBank/DDBJ databases">
        <title>Complete genome of Roseateles depolymerans KCTC 42856.</title>
        <authorList>
            <person name="Kim K.M."/>
        </authorList>
    </citation>
    <scope>NUCLEOTIDE SEQUENCE [LARGE SCALE GENOMIC DNA]</scope>
    <source>
        <strain evidence="1 2">KCTC 42856</strain>
    </source>
</reference>
<dbReference type="EMBL" id="CP013729">
    <property type="protein sequence ID" value="ALV08378.1"/>
    <property type="molecule type" value="Genomic_DNA"/>
</dbReference>
<keyword evidence="2" id="KW-1185">Reference proteome</keyword>